<evidence type="ECO:0000256" key="2">
    <source>
        <dbReference type="ARBA" id="ARBA00023125"/>
    </source>
</evidence>
<dbReference type="InterPro" id="IPR001647">
    <property type="entry name" value="HTH_TetR"/>
</dbReference>
<evidence type="ECO:0000313" key="6">
    <source>
        <dbReference type="EMBL" id="TDO36312.1"/>
    </source>
</evidence>
<dbReference type="PANTHER" id="PTHR30055:SF234">
    <property type="entry name" value="HTH-TYPE TRANSCRIPTIONAL REGULATOR BETI"/>
    <property type="match status" value="1"/>
</dbReference>
<accession>A0A4R6JKS9</accession>
<dbReference type="EMBL" id="SNWQ01000020">
    <property type="protein sequence ID" value="TDO36312.1"/>
    <property type="molecule type" value="Genomic_DNA"/>
</dbReference>
<evidence type="ECO:0000256" key="3">
    <source>
        <dbReference type="ARBA" id="ARBA00023163"/>
    </source>
</evidence>
<dbReference type="PANTHER" id="PTHR30055">
    <property type="entry name" value="HTH-TYPE TRANSCRIPTIONAL REGULATOR RUTR"/>
    <property type="match status" value="1"/>
</dbReference>
<dbReference type="GO" id="GO:0000976">
    <property type="term" value="F:transcription cis-regulatory region binding"/>
    <property type="evidence" value="ECO:0007669"/>
    <property type="project" value="TreeGrafter"/>
</dbReference>
<dbReference type="Gene3D" id="1.10.357.10">
    <property type="entry name" value="Tetracycline Repressor, domain 2"/>
    <property type="match status" value="1"/>
</dbReference>
<feature type="domain" description="HTH tetR-type" evidence="5">
    <location>
        <begin position="14"/>
        <end position="74"/>
    </location>
</feature>
<dbReference type="RefSeq" id="WP_133804075.1">
    <property type="nucleotide sequence ID" value="NZ_SNWQ01000020.1"/>
</dbReference>
<organism evidence="6 7">
    <name type="scientific">Kribbella caucasensis</name>
    <dbReference type="NCBI Taxonomy" id="2512215"/>
    <lineage>
        <taxon>Bacteria</taxon>
        <taxon>Bacillati</taxon>
        <taxon>Actinomycetota</taxon>
        <taxon>Actinomycetes</taxon>
        <taxon>Propionibacteriales</taxon>
        <taxon>Kribbellaceae</taxon>
        <taxon>Kribbella</taxon>
    </lineage>
</organism>
<dbReference type="InterPro" id="IPR050109">
    <property type="entry name" value="HTH-type_TetR-like_transc_reg"/>
</dbReference>
<keyword evidence="3" id="KW-0804">Transcription</keyword>
<proteinExistence type="predicted"/>
<sequence>MDTQPATLRERKQQRTREAIVAAAFELFEERGFDRVTVTDIAERAEVGRATFFRYFGDKQEVVFGDDNELDQAVREAAGHLTGTPIGDSLPAALALVRRIVVAFIERLVEQPTAYLHHERLVAKHPELLARSLTKQRRYATELTKLLTTAGATPDTALLAAELALACYYAGRATVGDDPARVPGAVDEAFERLHPTS</sequence>
<dbReference type="Pfam" id="PF00440">
    <property type="entry name" value="TetR_N"/>
    <property type="match status" value="1"/>
</dbReference>
<keyword evidence="7" id="KW-1185">Reference proteome</keyword>
<dbReference type="AlphaFoldDB" id="A0A4R6JKS9"/>
<evidence type="ECO:0000259" key="5">
    <source>
        <dbReference type="PROSITE" id="PS50977"/>
    </source>
</evidence>
<dbReference type="PRINTS" id="PR00455">
    <property type="entry name" value="HTHTETR"/>
</dbReference>
<gene>
    <name evidence="6" type="ORF">EV643_12043</name>
</gene>
<keyword evidence="2 4" id="KW-0238">DNA-binding</keyword>
<name>A0A4R6JKS9_9ACTN</name>
<dbReference type="GO" id="GO:0003700">
    <property type="term" value="F:DNA-binding transcription factor activity"/>
    <property type="evidence" value="ECO:0007669"/>
    <property type="project" value="TreeGrafter"/>
</dbReference>
<dbReference type="PROSITE" id="PS01081">
    <property type="entry name" value="HTH_TETR_1"/>
    <property type="match status" value="1"/>
</dbReference>
<dbReference type="SUPFAM" id="SSF46689">
    <property type="entry name" value="Homeodomain-like"/>
    <property type="match status" value="1"/>
</dbReference>
<dbReference type="InterPro" id="IPR009057">
    <property type="entry name" value="Homeodomain-like_sf"/>
</dbReference>
<evidence type="ECO:0000256" key="1">
    <source>
        <dbReference type="ARBA" id="ARBA00023015"/>
    </source>
</evidence>
<dbReference type="Proteomes" id="UP000295388">
    <property type="component" value="Unassembled WGS sequence"/>
</dbReference>
<dbReference type="PROSITE" id="PS50977">
    <property type="entry name" value="HTH_TETR_2"/>
    <property type="match status" value="1"/>
</dbReference>
<comment type="caution">
    <text evidence="6">The sequence shown here is derived from an EMBL/GenBank/DDBJ whole genome shotgun (WGS) entry which is preliminary data.</text>
</comment>
<dbReference type="OrthoDB" id="3235020at2"/>
<evidence type="ECO:0000313" key="7">
    <source>
        <dbReference type="Proteomes" id="UP000295388"/>
    </source>
</evidence>
<dbReference type="InterPro" id="IPR023772">
    <property type="entry name" value="DNA-bd_HTH_TetR-type_CS"/>
</dbReference>
<protein>
    <submittedName>
        <fullName evidence="6">TetR family transcriptional regulator</fullName>
    </submittedName>
</protein>
<evidence type="ECO:0000256" key="4">
    <source>
        <dbReference type="PROSITE-ProRule" id="PRU00335"/>
    </source>
</evidence>
<reference evidence="6 7" key="1">
    <citation type="submission" date="2019-03" db="EMBL/GenBank/DDBJ databases">
        <title>Genomic Encyclopedia of Type Strains, Phase III (KMG-III): the genomes of soil and plant-associated and newly described type strains.</title>
        <authorList>
            <person name="Whitman W."/>
        </authorList>
    </citation>
    <scope>NUCLEOTIDE SEQUENCE [LARGE SCALE GENOMIC DNA]</scope>
    <source>
        <strain evidence="6 7">VKM Ac-2527</strain>
    </source>
</reference>
<keyword evidence="1" id="KW-0805">Transcription regulation</keyword>
<feature type="DNA-binding region" description="H-T-H motif" evidence="4">
    <location>
        <begin position="37"/>
        <end position="56"/>
    </location>
</feature>